<evidence type="ECO:0000256" key="12">
    <source>
        <dbReference type="ARBA" id="ARBA00023180"/>
    </source>
</evidence>
<dbReference type="PRINTS" id="PR01244">
    <property type="entry name" value="PEROPSIN"/>
</dbReference>
<dbReference type="GO" id="GO:0016020">
    <property type="term" value="C:membrane"/>
    <property type="evidence" value="ECO:0007669"/>
    <property type="project" value="UniProtKB-SubCell"/>
</dbReference>
<keyword evidence="3 14" id="KW-0716">Sensory transduction</keyword>
<dbReference type="GO" id="GO:0004930">
    <property type="term" value="F:G protein-coupled receptor activity"/>
    <property type="evidence" value="ECO:0007669"/>
    <property type="project" value="UniProtKB-KW"/>
</dbReference>
<keyword evidence="7 14" id="KW-0157">Chromophore</keyword>
<feature type="region of interest" description="Disordered" evidence="15">
    <location>
        <begin position="427"/>
        <end position="449"/>
    </location>
</feature>
<evidence type="ECO:0000313" key="17">
    <source>
        <dbReference type="EMBL" id="KAA0704626.1"/>
    </source>
</evidence>
<feature type="transmembrane region" description="Helical" evidence="14">
    <location>
        <begin position="154"/>
        <end position="174"/>
    </location>
</feature>
<organism evidence="17 18">
    <name type="scientific">Triplophysa tibetana</name>
    <dbReference type="NCBI Taxonomy" id="1572043"/>
    <lineage>
        <taxon>Eukaryota</taxon>
        <taxon>Metazoa</taxon>
        <taxon>Chordata</taxon>
        <taxon>Craniata</taxon>
        <taxon>Vertebrata</taxon>
        <taxon>Euteleostomi</taxon>
        <taxon>Actinopterygii</taxon>
        <taxon>Neopterygii</taxon>
        <taxon>Teleostei</taxon>
        <taxon>Ostariophysi</taxon>
        <taxon>Cypriniformes</taxon>
        <taxon>Nemacheilidae</taxon>
        <taxon>Triplophysa</taxon>
    </lineage>
</organism>
<gene>
    <name evidence="17" type="ORF">E1301_Tti001059</name>
</gene>
<dbReference type="FunFam" id="1.20.1070.10:FF:000197">
    <property type="entry name" value="Teleost multiple tissue opsin 2b"/>
    <property type="match status" value="1"/>
</dbReference>
<keyword evidence="4 14" id="KW-0812">Transmembrane</keyword>
<evidence type="ECO:0000256" key="8">
    <source>
        <dbReference type="ARBA" id="ARBA00023040"/>
    </source>
</evidence>
<dbReference type="InterPro" id="IPR002962">
    <property type="entry name" value="Peropsin"/>
</dbReference>
<evidence type="ECO:0000256" key="14">
    <source>
        <dbReference type="RuleBase" id="RU004951"/>
    </source>
</evidence>
<dbReference type="InterPro" id="IPR050125">
    <property type="entry name" value="GPCR_opsins"/>
</dbReference>
<dbReference type="SUPFAM" id="SSF81321">
    <property type="entry name" value="Family A G protein-coupled receptor-like"/>
    <property type="match status" value="1"/>
</dbReference>
<dbReference type="PRINTS" id="PR00237">
    <property type="entry name" value="GPCRRHODOPSN"/>
</dbReference>
<accession>A0A5A9N6R1</accession>
<keyword evidence="6 14" id="KW-1133">Transmembrane helix</keyword>
<evidence type="ECO:0000313" key="18">
    <source>
        <dbReference type="Proteomes" id="UP000324632"/>
    </source>
</evidence>
<keyword evidence="13 14" id="KW-0807">Transducer</keyword>
<evidence type="ECO:0000256" key="15">
    <source>
        <dbReference type="SAM" id="MobiDB-lite"/>
    </source>
</evidence>
<dbReference type="GO" id="GO:0007601">
    <property type="term" value="P:visual perception"/>
    <property type="evidence" value="ECO:0007669"/>
    <property type="project" value="InterPro"/>
</dbReference>
<evidence type="ECO:0000256" key="13">
    <source>
        <dbReference type="ARBA" id="ARBA00023224"/>
    </source>
</evidence>
<keyword evidence="9 14" id="KW-0472">Membrane</keyword>
<name>A0A5A9N6R1_9TELE</name>
<keyword evidence="8 14" id="KW-0297">G-protein coupled receptor</keyword>
<dbReference type="AlphaFoldDB" id="A0A5A9N6R1"/>
<comment type="caution">
    <text evidence="17">The sequence shown here is derived from an EMBL/GenBank/DDBJ whole genome shotgun (WGS) entry which is preliminary data.</text>
</comment>
<keyword evidence="10" id="KW-1015">Disulfide bond</keyword>
<dbReference type="GO" id="GO:0009881">
    <property type="term" value="F:photoreceptor activity"/>
    <property type="evidence" value="ECO:0007669"/>
    <property type="project" value="UniProtKB-KW"/>
</dbReference>
<feature type="transmembrane region" description="Helical" evidence="14">
    <location>
        <begin position="279"/>
        <end position="302"/>
    </location>
</feature>
<comment type="subcellular location">
    <subcellularLocation>
        <location evidence="1 14">Membrane</location>
        <topology evidence="1 14">Multi-pass membrane protein</topology>
    </subcellularLocation>
</comment>
<keyword evidence="5 14" id="KW-0681">Retinal protein</keyword>
<evidence type="ECO:0000256" key="6">
    <source>
        <dbReference type="ARBA" id="ARBA00022989"/>
    </source>
</evidence>
<dbReference type="EMBL" id="SOYY01000022">
    <property type="protein sequence ID" value="KAA0704626.1"/>
    <property type="molecule type" value="Genomic_DNA"/>
</dbReference>
<comment type="similarity">
    <text evidence="14">Belongs to the G-protein coupled receptor 1 family. Opsin subfamily.</text>
</comment>
<feature type="transmembrane region" description="Helical" evidence="14">
    <location>
        <begin position="112"/>
        <end position="134"/>
    </location>
</feature>
<keyword evidence="12" id="KW-0325">Glycoprotein</keyword>
<evidence type="ECO:0000256" key="11">
    <source>
        <dbReference type="ARBA" id="ARBA00023170"/>
    </source>
</evidence>
<dbReference type="InterPro" id="IPR027430">
    <property type="entry name" value="Retinal_BS"/>
</dbReference>
<feature type="transmembrane region" description="Helical" evidence="14">
    <location>
        <begin position="200"/>
        <end position="226"/>
    </location>
</feature>
<evidence type="ECO:0000256" key="2">
    <source>
        <dbReference type="ARBA" id="ARBA00022543"/>
    </source>
</evidence>
<keyword evidence="11 14" id="KW-0675">Receptor</keyword>
<evidence type="ECO:0000256" key="9">
    <source>
        <dbReference type="ARBA" id="ARBA00023136"/>
    </source>
</evidence>
<dbReference type="PROSITE" id="PS50262">
    <property type="entry name" value="G_PROTEIN_RECEP_F1_2"/>
    <property type="match status" value="1"/>
</dbReference>
<reference evidence="17 18" key="1">
    <citation type="journal article" date="2019" name="Mol. Ecol. Resour.">
        <title>Chromosome-level genome assembly of Triplophysa tibetana, a fish adapted to the harsh high-altitude environment of the Tibetan Plateau.</title>
        <authorList>
            <person name="Yang X."/>
            <person name="Liu H."/>
            <person name="Ma Z."/>
            <person name="Zou Y."/>
            <person name="Zou M."/>
            <person name="Mao Y."/>
            <person name="Li X."/>
            <person name="Wang H."/>
            <person name="Chen T."/>
            <person name="Wang W."/>
            <person name="Yang R."/>
        </authorList>
    </citation>
    <scope>NUCLEOTIDE SEQUENCE [LARGE SCALE GENOMIC DNA]</scope>
    <source>
        <strain evidence="17">TTIB1903HZAU</strain>
        <tissue evidence="17">Muscle</tissue>
    </source>
</reference>
<feature type="transmembrane region" description="Helical" evidence="14">
    <location>
        <begin position="75"/>
        <end position="100"/>
    </location>
</feature>
<keyword evidence="2 14" id="KW-0600">Photoreceptor protein</keyword>
<dbReference type="Proteomes" id="UP000324632">
    <property type="component" value="Chromosome 22"/>
</dbReference>
<proteinExistence type="inferred from homology"/>
<evidence type="ECO:0000259" key="16">
    <source>
        <dbReference type="PROSITE" id="PS50262"/>
    </source>
</evidence>
<feature type="transmembrane region" description="Helical" evidence="14">
    <location>
        <begin position="247"/>
        <end position="267"/>
    </location>
</feature>
<keyword evidence="18" id="KW-1185">Reference proteome</keyword>
<evidence type="ECO:0000256" key="10">
    <source>
        <dbReference type="ARBA" id="ARBA00023157"/>
    </source>
</evidence>
<sequence length="464" mass="50830">MIESNVSRSCAWCALGSDGTNERLDESHSEHTLSPTGHLVVAVCLGFIGTFGFLNNTLVLVIFCRYKVLRSPMNCFLVSISVSDLLVCVLGTPFSFAASTQGRWLIGHAGCVWYGFANSFLGVVSLISLAVLSYERYCTMMGATQADSSNYRKVAMGIAFSWIYSMVWTIPPLFGWSRYGPEGPGTTCSVNWTAKTANNVSYIVCLFIFCLILPFAVIVYSYGRLLQAITQVSRITTVVSRKREQRVLFMVVTMVVCYLLCWLPYGIMALMATFGRPGLITPAASIVPSVLAKTSTVINPIIYIFMNKQSQLCVCNICTLLRGIKLLLRTTFCDKTGDEDLEKLGLLVGCDTGYLLKDGSAEERRKKEFGPLALAFAVKFLKLCTTPERGSSFKTSSKVTRTHRTVRRANGKNVTFAVASTVQPSICAPHSGGHKSNSEDGKPFPATGRETTRPVVSLVAYYNG</sequence>
<dbReference type="PANTHER" id="PTHR24240">
    <property type="entry name" value="OPSIN"/>
    <property type="match status" value="1"/>
</dbReference>
<dbReference type="Pfam" id="PF00001">
    <property type="entry name" value="7tm_1"/>
    <property type="match status" value="1"/>
</dbReference>
<dbReference type="PROSITE" id="PS00237">
    <property type="entry name" value="G_PROTEIN_RECEP_F1_1"/>
    <property type="match status" value="1"/>
</dbReference>
<evidence type="ECO:0000256" key="7">
    <source>
        <dbReference type="ARBA" id="ARBA00022991"/>
    </source>
</evidence>
<feature type="transmembrane region" description="Helical" evidence="14">
    <location>
        <begin position="39"/>
        <end position="63"/>
    </location>
</feature>
<dbReference type="Gene3D" id="1.20.1070.10">
    <property type="entry name" value="Rhodopsin 7-helix transmembrane proteins"/>
    <property type="match status" value="1"/>
</dbReference>
<dbReference type="InterPro" id="IPR000276">
    <property type="entry name" value="GPCR_Rhodpsn"/>
</dbReference>
<dbReference type="InterPro" id="IPR017452">
    <property type="entry name" value="GPCR_Rhodpsn_7TM"/>
</dbReference>
<dbReference type="PROSITE" id="PS00238">
    <property type="entry name" value="OPSIN"/>
    <property type="match status" value="1"/>
</dbReference>
<evidence type="ECO:0000256" key="1">
    <source>
        <dbReference type="ARBA" id="ARBA00004141"/>
    </source>
</evidence>
<dbReference type="InterPro" id="IPR001760">
    <property type="entry name" value="Opsin"/>
</dbReference>
<dbReference type="GO" id="GO:0007602">
    <property type="term" value="P:phototransduction"/>
    <property type="evidence" value="ECO:0007669"/>
    <property type="project" value="UniProtKB-KW"/>
</dbReference>
<evidence type="ECO:0000256" key="4">
    <source>
        <dbReference type="ARBA" id="ARBA00022692"/>
    </source>
</evidence>
<evidence type="ECO:0000256" key="3">
    <source>
        <dbReference type="ARBA" id="ARBA00022606"/>
    </source>
</evidence>
<evidence type="ECO:0000256" key="5">
    <source>
        <dbReference type="ARBA" id="ARBA00022925"/>
    </source>
</evidence>
<protein>
    <submittedName>
        <fullName evidence="17">Pinopsin Pineal gland-specific opsin</fullName>
    </submittedName>
</protein>
<dbReference type="CDD" id="cd15086">
    <property type="entry name" value="7tmA_tmt_opsin"/>
    <property type="match status" value="1"/>
</dbReference>
<feature type="domain" description="G-protein coupled receptors family 1 profile" evidence="16">
    <location>
        <begin position="55"/>
        <end position="303"/>
    </location>
</feature>
<dbReference type="PRINTS" id="PR00238">
    <property type="entry name" value="OPSIN"/>
</dbReference>